<dbReference type="InterPro" id="IPR050357">
    <property type="entry name" value="Arrestin_domain-protein"/>
</dbReference>
<sequence>MPKKQSSAKTASLFDIRFQYLDHDVLVLKGNEHDAASALLAGKIVLSLNEPLNIKRLSLRLYSTLRLNWTDHFQTPKGTFPKPNRFDKTVYEYFWDSKTLSQYLSTLQEQLGGPSSTSLSRNHSSASLKNLGHSLRSKSSSNLSHLSSFSLSSSHSNLAHNDSSTSLSASKTSAQNTVLAPGNYEVPFSAILPGNMPESIEGLPGASLVYRLEATIDRGKFHNNMVAKKHLRVIRTLTTDSVELSETVAVDNTWPNKVEYSLNVPSKAIAIGSGTPISFMLVPLLKGLKLGKIKIQLVEFYTYIGYIGPPHNGERVVCEKAIAEPDESDPNFQMDKWEVDTFLRLPASLSKCTQDCDVAQHVKVRHKIKFTIGLVNPDGHVSELRASLPIQLFISPFVTISAKYEDDTDAASLEDKTKHETENNQDEELLFSTDMHSTSNTSLSQLAEQQANSGELRRSNNGSVSSFSGLMAPPLYEKHIYDRLWSDVSPIESPISSGTATPRNNIYSNNRSDVLQHFSMSPIDTNQLTENLRQLSLQRQAQESAEQLTPNGISIPSTPRGISGDRPVFNLDGEAASTAPEATQGDYLTRGRPVMSSSYSGQAPSYFTQHHSQNGTSFNNGLMSPGLQTPPHHLSRVNSELNSSKLSQVPSYSQAIRSEPDDTLSPAYEPPLPGSNVNLAELNRRFEEMHNQSSSAPTSSKNKLLSRGSSSLSLRNLGSSRNSSNGSSPSHSRNVSSTNLANLSRTSSKRSVSGSKSSSTSNSNSNSTTNLVGSPPGNKTRFDSLVEEEETLMESRRRPARYKDQVGPDGSIEMKPVIPSLFDIAGELDSHLSSIKQQVNELNSMYKKLIIVSKSDKKELERRIEDLNYNILKTFEQCYVLIKKYEYLGKNHQKLKLDYTENDLEILSSFKKNYATKIQDNSLIFRNLQNNYIKFLRDDEDEMDTLLGNSSTIDTTLLEEEEGKTSQIEDYSKQVLQQTQVSSDSNLLRQREKEISNLAMGILEISTIFKEMESLIIDQGTLLDRIDYNLQNTVQDLKQSDKELVKAQGYQKRTTKCKIIFLLCLVVFALFILVLVKPHGTTKVIEKPAPAESRPSLEKPQEEIQEHGSEIDLL</sequence>
<dbReference type="GeneID" id="30985273"/>
<organism evidence="5 6">
    <name type="scientific">Suhomyces tanzawaensis NRRL Y-17324</name>
    <dbReference type="NCBI Taxonomy" id="984487"/>
    <lineage>
        <taxon>Eukaryota</taxon>
        <taxon>Fungi</taxon>
        <taxon>Dikarya</taxon>
        <taxon>Ascomycota</taxon>
        <taxon>Saccharomycotina</taxon>
        <taxon>Pichiomycetes</taxon>
        <taxon>Debaryomycetaceae</taxon>
        <taxon>Suhomyces</taxon>
    </lineage>
</organism>
<dbReference type="Pfam" id="PF00339">
    <property type="entry name" value="Arrestin_N"/>
    <property type="match status" value="1"/>
</dbReference>
<feature type="region of interest" description="Disordered" evidence="2">
    <location>
        <begin position="538"/>
        <end position="677"/>
    </location>
</feature>
<dbReference type="InterPro" id="IPR006012">
    <property type="entry name" value="Syntaxin/epimorphin_CS"/>
</dbReference>
<name>A0A1E4SF14_9ASCO</name>
<dbReference type="PANTHER" id="PTHR11188">
    <property type="entry name" value="ARRESTIN DOMAIN CONTAINING PROTEIN"/>
    <property type="match status" value="1"/>
</dbReference>
<keyword evidence="3" id="KW-0472">Membrane</keyword>
<feature type="compositionally biased region" description="Low complexity" evidence="2">
    <location>
        <begin position="699"/>
        <end position="774"/>
    </location>
</feature>
<dbReference type="AlphaFoldDB" id="A0A1E4SF14"/>
<evidence type="ECO:0000256" key="2">
    <source>
        <dbReference type="SAM" id="MobiDB-lite"/>
    </source>
</evidence>
<dbReference type="PROSITE" id="PS00914">
    <property type="entry name" value="SYNTAXIN"/>
    <property type="match status" value="1"/>
</dbReference>
<dbReference type="Pfam" id="PF02752">
    <property type="entry name" value="Arrestin_C"/>
    <property type="match status" value="1"/>
</dbReference>
<dbReference type="STRING" id="984487.A0A1E4SF14"/>
<dbReference type="GO" id="GO:0005829">
    <property type="term" value="C:cytosol"/>
    <property type="evidence" value="ECO:0007669"/>
    <property type="project" value="TreeGrafter"/>
</dbReference>
<dbReference type="Pfam" id="PF05739">
    <property type="entry name" value="SNARE"/>
    <property type="match status" value="1"/>
</dbReference>
<dbReference type="SMART" id="SM00397">
    <property type="entry name" value="t_SNARE"/>
    <property type="match status" value="1"/>
</dbReference>
<feature type="region of interest" description="Disordered" evidence="2">
    <location>
        <begin position="440"/>
        <end position="464"/>
    </location>
</feature>
<dbReference type="GO" id="GO:0006886">
    <property type="term" value="P:intracellular protein transport"/>
    <property type="evidence" value="ECO:0007669"/>
    <property type="project" value="InterPro"/>
</dbReference>
<dbReference type="InterPro" id="IPR000727">
    <property type="entry name" value="T_SNARE_dom"/>
</dbReference>
<feature type="region of interest" description="Disordered" evidence="2">
    <location>
        <begin position="1087"/>
        <end position="1114"/>
    </location>
</feature>
<dbReference type="InterPro" id="IPR010989">
    <property type="entry name" value="SNARE"/>
</dbReference>
<dbReference type="GO" id="GO:0031625">
    <property type="term" value="F:ubiquitin protein ligase binding"/>
    <property type="evidence" value="ECO:0007669"/>
    <property type="project" value="TreeGrafter"/>
</dbReference>
<dbReference type="EMBL" id="KV453914">
    <property type="protein sequence ID" value="ODV78111.1"/>
    <property type="molecule type" value="Genomic_DNA"/>
</dbReference>
<dbReference type="SUPFAM" id="SSF81296">
    <property type="entry name" value="E set domains"/>
    <property type="match status" value="1"/>
</dbReference>
<dbReference type="RefSeq" id="XP_020063233.1">
    <property type="nucleotide sequence ID" value="XM_020211137.1"/>
</dbReference>
<dbReference type="GO" id="GO:0070086">
    <property type="term" value="P:ubiquitin-dependent endocytosis"/>
    <property type="evidence" value="ECO:0007669"/>
    <property type="project" value="TreeGrafter"/>
</dbReference>
<dbReference type="GO" id="GO:0005886">
    <property type="term" value="C:plasma membrane"/>
    <property type="evidence" value="ECO:0007669"/>
    <property type="project" value="TreeGrafter"/>
</dbReference>
<dbReference type="InterPro" id="IPR011022">
    <property type="entry name" value="Arrestin_C-like"/>
</dbReference>
<keyword evidence="3" id="KW-1133">Transmembrane helix</keyword>
<feature type="region of interest" description="Disordered" evidence="2">
    <location>
        <begin position="689"/>
        <end position="782"/>
    </location>
</feature>
<feature type="compositionally biased region" description="Basic and acidic residues" evidence="2">
    <location>
        <begin position="793"/>
        <end position="806"/>
    </location>
</feature>
<feature type="domain" description="T-SNARE coiled-coil homology" evidence="4">
    <location>
        <begin position="985"/>
        <end position="1047"/>
    </location>
</feature>
<dbReference type="PANTHER" id="PTHR11188:SF17">
    <property type="entry name" value="FI21816P1"/>
    <property type="match status" value="1"/>
</dbReference>
<dbReference type="InterPro" id="IPR014752">
    <property type="entry name" value="Arrestin-like_C"/>
</dbReference>
<keyword evidence="6" id="KW-1185">Reference proteome</keyword>
<evidence type="ECO:0000256" key="1">
    <source>
        <dbReference type="ARBA" id="ARBA00009063"/>
    </source>
</evidence>
<keyword evidence="3" id="KW-0812">Transmembrane</keyword>
<dbReference type="InterPro" id="IPR014756">
    <property type="entry name" value="Ig_E-set"/>
</dbReference>
<dbReference type="PROSITE" id="PS50192">
    <property type="entry name" value="T_SNARE"/>
    <property type="match status" value="1"/>
</dbReference>
<proteinExistence type="inferred from homology"/>
<feature type="compositionally biased region" description="Polar residues" evidence="2">
    <location>
        <begin position="636"/>
        <end position="656"/>
    </location>
</feature>
<dbReference type="SMART" id="SM01017">
    <property type="entry name" value="Arrestin_C"/>
    <property type="match status" value="1"/>
</dbReference>
<comment type="similarity">
    <text evidence="1">Belongs to the syntaxin family.</text>
</comment>
<dbReference type="CDD" id="cd15845">
    <property type="entry name" value="SNARE_syntaxin16"/>
    <property type="match status" value="1"/>
</dbReference>
<evidence type="ECO:0000256" key="3">
    <source>
        <dbReference type="SAM" id="Phobius"/>
    </source>
</evidence>
<dbReference type="Gene3D" id="2.60.40.640">
    <property type="match status" value="1"/>
</dbReference>
<dbReference type="GO" id="GO:0005484">
    <property type="term" value="F:SNAP receptor activity"/>
    <property type="evidence" value="ECO:0007669"/>
    <property type="project" value="InterPro"/>
</dbReference>
<dbReference type="OrthoDB" id="2333384at2759"/>
<protein>
    <recommendedName>
        <fullName evidence="4">t-SNARE coiled-coil homology domain-containing protein</fullName>
    </recommendedName>
</protein>
<feature type="compositionally biased region" description="Basic and acidic residues" evidence="2">
    <location>
        <begin position="1095"/>
        <end position="1114"/>
    </location>
</feature>
<gene>
    <name evidence="5" type="ORF">CANTADRAFT_7568</name>
</gene>
<accession>A0A1E4SF14</accession>
<feature type="region of interest" description="Disordered" evidence="2">
    <location>
        <begin position="791"/>
        <end position="810"/>
    </location>
</feature>
<feature type="transmembrane region" description="Helical" evidence="3">
    <location>
        <begin position="1059"/>
        <end position="1076"/>
    </location>
</feature>
<dbReference type="InterPro" id="IPR011021">
    <property type="entry name" value="Arrestin-like_N"/>
</dbReference>
<feature type="compositionally biased region" description="Polar residues" evidence="2">
    <location>
        <begin position="595"/>
        <end position="622"/>
    </location>
</feature>
<feature type="compositionally biased region" description="Polar residues" evidence="2">
    <location>
        <begin position="538"/>
        <end position="557"/>
    </location>
</feature>
<evidence type="ECO:0000313" key="6">
    <source>
        <dbReference type="Proteomes" id="UP000094285"/>
    </source>
</evidence>
<reference evidence="6" key="1">
    <citation type="submission" date="2016-05" db="EMBL/GenBank/DDBJ databases">
        <title>Comparative genomics of biotechnologically important yeasts.</title>
        <authorList>
            <consortium name="DOE Joint Genome Institute"/>
            <person name="Riley R."/>
            <person name="Haridas S."/>
            <person name="Wolfe K.H."/>
            <person name="Lopes M.R."/>
            <person name="Hittinger C.T."/>
            <person name="Goker M."/>
            <person name="Salamov A."/>
            <person name="Wisecaver J."/>
            <person name="Long T.M."/>
            <person name="Aerts A.L."/>
            <person name="Barry K."/>
            <person name="Choi C."/>
            <person name="Clum A."/>
            <person name="Coughlan A.Y."/>
            <person name="Deshpande S."/>
            <person name="Douglass A.P."/>
            <person name="Hanson S.J."/>
            <person name="Klenk H.-P."/>
            <person name="Labutti K."/>
            <person name="Lapidus A."/>
            <person name="Lindquist E."/>
            <person name="Lipzen A."/>
            <person name="Meier-Kolthoff J.P."/>
            <person name="Ohm R.A."/>
            <person name="Otillar R.P."/>
            <person name="Pangilinan J."/>
            <person name="Peng Y."/>
            <person name="Rokas A."/>
            <person name="Rosa C.A."/>
            <person name="Scheuner C."/>
            <person name="Sibirny A.A."/>
            <person name="Slot J.C."/>
            <person name="Stielow J.B."/>
            <person name="Sun H."/>
            <person name="Kurtzman C.P."/>
            <person name="Blackwell M."/>
            <person name="Grigoriev I.V."/>
            <person name="Jeffries T.W."/>
        </authorList>
    </citation>
    <scope>NUCLEOTIDE SEQUENCE [LARGE SCALE GENOMIC DNA]</scope>
    <source>
        <strain evidence="6">NRRL Y-17324</strain>
    </source>
</reference>
<evidence type="ECO:0000259" key="4">
    <source>
        <dbReference type="PROSITE" id="PS50192"/>
    </source>
</evidence>
<dbReference type="Proteomes" id="UP000094285">
    <property type="component" value="Unassembled WGS sequence"/>
</dbReference>
<dbReference type="Gene3D" id="1.20.58.70">
    <property type="match status" value="1"/>
</dbReference>
<dbReference type="SUPFAM" id="SSF47661">
    <property type="entry name" value="t-snare proteins"/>
    <property type="match status" value="1"/>
</dbReference>
<evidence type="ECO:0000313" key="5">
    <source>
        <dbReference type="EMBL" id="ODV78111.1"/>
    </source>
</evidence>